<feature type="transmembrane region" description="Helical" evidence="6">
    <location>
        <begin position="506"/>
        <end position="529"/>
    </location>
</feature>
<organism evidence="8 9">
    <name type="scientific">Anaeramoeba flamelloides</name>
    <dbReference type="NCBI Taxonomy" id="1746091"/>
    <lineage>
        <taxon>Eukaryota</taxon>
        <taxon>Metamonada</taxon>
        <taxon>Anaeramoebidae</taxon>
        <taxon>Anaeramoeba</taxon>
    </lineage>
</organism>
<feature type="transmembrane region" description="Helical" evidence="6">
    <location>
        <begin position="144"/>
        <end position="164"/>
    </location>
</feature>
<feature type="compositionally biased region" description="Polar residues" evidence="7">
    <location>
        <begin position="1"/>
        <end position="11"/>
    </location>
</feature>
<dbReference type="PANTHER" id="PTHR12385">
    <property type="entry name" value="CHOLINE TRANSPORTER-LIKE (SLC FAMILY 44)"/>
    <property type="match status" value="1"/>
</dbReference>
<feature type="region of interest" description="Disordered" evidence="7">
    <location>
        <begin position="96"/>
        <end position="116"/>
    </location>
</feature>
<dbReference type="GO" id="GO:0005886">
    <property type="term" value="C:plasma membrane"/>
    <property type="evidence" value="ECO:0007669"/>
    <property type="project" value="UniProtKB-SubCell"/>
</dbReference>
<dbReference type="Pfam" id="PF04515">
    <property type="entry name" value="Choline_transpo"/>
    <property type="match status" value="1"/>
</dbReference>
<feature type="transmembrane region" description="Helical" evidence="6">
    <location>
        <begin position="333"/>
        <end position="366"/>
    </location>
</feature>
<dbReference type="InterPro" id="IPR007603">
    <property type="entry name" value="Choline_transptr-like"/>
</dbReference>
<comment type="similarity">
    <text evidence="2 6">Belongs to the CTL (choline transporter-like) family.</text>
</comment>
<feature type="transmembrane region" description="Helical" evidence="6">
    <location>
        <begin position="475"/>
        <end position="499"/>
    </location>
</feature>
<keyword evidence="3 6" id="KW-0812">Transmembrane</keyword>
<comment type="function">
    <text evidence="6">Choline transporter.</text>
</comment>
<dbReference type="EMBL" id="JANTQA010000029">
    <property type="protein sequence ID" value="KAJ3441275.1"/>
    <property type="molecule type" value="Genomic_DNA"/>
</dbReference>
<dbReference type="PANTHER" id="PTHR12385:SF4">
    <property type="entry name" value="PROTEIN PNS1"/>
    <property type="match status" value="1"/>
</dbReference>
<feature type="region of interest" description="Disordered" evidence="7">
    <location>
        <begin position="1"/>
        <end position="23"/>
    </location>
</feature>
<protein>
    <recommendedName>
        <fullName evidence="6">Choline transporter-like protein</fullName>
    </recommendedName>
</protein>
<evidence type="ECO:0000256" key="1">
    <source>
        <dbReference type="ARBA" id="ARBA00004141"/>
    </source>
</evidence>
<reference evidence="8" key="1">
    <citation type="submission" date="2022-08" db="EMBL/GenBank/DDBJ databases">
        <title>Novel sulphate-reducing endosymbionts in the free-living metamonad Anaeramoeba.</title>
        <authorList>
            <person name="Jerlstrom-Hultqvist J."/>
            <person name="Cepicka I."/>
            <person name="Gallot-Lavallee L."/>
            <person name="Salas-Leiva D."/>
            <person name="Curtis B.A."/>
            <person name="Zahonova K."/>
            <person name="Pipaliya S."/>
            <person name="Dacks J."/>
            <person name="Roger A.J."/>
        </authorList>
    </citation>
    <scope>NUCLEOTIDE SEQUENCE</scope>
    <source>
        <strain evidence="8">Busselton2</strain>
    </source>
</reference>
<name>A0AAV7ZJ43_9EUKA</name>
<accession>A0AAV7ZJ43</accession>
<feature type="transmembrane region" description="Helical" evidence="6">
    <location>
        <begin position="198"/>
        <end position="220"/>
    </location>
</feature>
<evidence type="ECO:0000256" key="6">
    <source>
        <dbReference type="RuleBase" id="RU368066"/>
    </source>
</evidence>
<evidence type="ECO:0000313" key="9">
    <source>
        <dbReference type="Proteomes" id="UP001146793"/>
    </source>
</evidence>
<dbReference type="GO" id="GO:0022857">
    <property type="term" value="F:transmembrane transporter activity"/>
    <property type="evidence" value="ECO:0007669"/>
    <property type="project" value="UniProtKB-UniRule"/>
</dbReference>
<gene>
    <name evidence="8" type="ORF">M0812_13281</name>
</gene>
<dbReference type="AlphaFoldDB" id="A0AAV7ZJ43"/>
<evidence type="ECO:0000256" key="4">
    <source>
        <dbReference type="ARBA" id="ARBA00022989"/>
    </source>
</evidence>
<evidence type="ECO:0000256" key="5">
    <source>
        <dbReference type="ARBA" id="ARBA00023136"/>
    </source>
</evidence>
<keyword evidence="5 6" id="KW-0472">Membrane</keyword>
<evidence type="ECO:0000313" key="8">
    <source>
        <dbReference type="EMBL" id="KAJ3441275.1"/>
    </source>
</evidence>
<evidence type="ECO:0000256" key="7">
    <source>
        <dbReference type="SAM" id="MobiDB-lite"/>
    </source>
</evidence>
<proteinExistence type="inferred from homology"/>
<comment type="subcellular location">
    <subcellularLocation>
        <location evidence="6">Cell membrane</location>
        <topology evidence="6">Multi-pass membrane protein</topology>
    </subcellularLocation>
    <subcellularLocation>
        <location evidence="1">Membrane</location>
        <topology evidence="1">Multi-pass membrane protein</topology>
    </subcellularLocation>
</comment>
<feature type="transmembrane region" description="Helical" evidence="6">
    <location>
        <begin position="296"/>
        <end position="321"/>
    </location>
</feature>
<feature type="transmembrane region" description="Helical" evidence="6">
    <location>
        <begin position="387"/>
        <end position="407"/>
    </location>
</feature>
<feature type="transmembrane region" description="Helical" evidence="6">
    <location>
        <begin position="258"/>
        <end position="275"/>
    </location>
</feature>
<keyword evidence="4 6" id="KW-1133">Transmembrane helix</keyword>
<evidence type="ECO:0000256" key="2">
    <source>
        <dbReference type="ARBA" id="ARBA00007168"/>
    </source>
</evidence>
<sequence length="568" mass="64392">MQTSLTQQEHQQGGMVGSNFQQNNMGMNQGQMGMNQGQMGMNQGQMGMNQGQMGMNQGQMGMNQGQMGMNQGQMGMNQGQMGMNQGQMGMNQGQMGMNYNPQENKQSLLDSDSDSDIPEEEFEEYKCYDDEDSERFKQTKWRDVWAAVVFWAALIALYIVGYTVQPPNNDNNDNDSNDTDNNDSDNTASVSFFDIVDISYILLTFAVMGVLSIFLSFAWLKIMQKHAKALLKFVLISNSIWLFVIMVVFFFVKNYVGGVLFGIFFLISLLLYKIWSRRIPFAKVMLEAVVKVTKKYPSMINISIFFGVIVQVVWFIAWAFIAHRSSQINNRAFYFWVVLMYYWVSTTITNVVHVTCCGVFGNYYFLKGEMPEDPTMKSFKRATTKSFGSICFGSLVIAIIKTIRAMVRSQRNSNNGFARCIALCLLACIEWIAEWINAYALVHVAVYGKGYIKCAKATFRMLKQRGVMALINDDLIGKVLVCAGIISGLIVGIVSMAMIYMKYKNIWIAFIFAFIGIFIGIFVTITAFSVVSSGVMTYFVLFAEAPSALKHVDKKLYKKFMKKYKYKF</sequence>
<dbReference type="Proteomes" id="UP001146793">
    <property type="component" value="Unassembled WGS sequence"/>
</dbReference>
<feature type="transmembrane region" description="Helical" evidence="6">
    <location>
        <begin position="229"/>
        <end position="252"/>
    </location>
</feature>
<evidence type="ECO:0000256" key="3">
    <source>
        <dbReference type="ARBA" id="ARBA00022692"/>
    </source>
</evidence>
<comment type="caution">
    <text evidence="8">The sequence shown here is derived from an EMBL/GenBank/DDBJ whole genome shotgun (WGS) entry which is preliminary data.</text>
</comment>